<reference evidence="1 2" key="1">
    <citation type="submission" date="2016-06" db="EMBL/GenBank/DDBJ databases">
        <title>The Draft Genome Sequence and Annotation of the Desert Woodrat Neotoma lepida.</title>
        <authorList>
            <person name="Campbell M."/>
            <person name="Oakeson K.F."/>
            <person name="Yandell M."/>
            <person name="Halpert J.R."/>
            <person name="Dearing D."/>
        </authorList>
    </citation>
    <scope>NUCLEOTIDE SEQUENCE [LARGE SCALE GENOMIC DNA]</scope>
    <source>
        <strain evidence="1">417</strain>
        <tissue evidence="1">Liver</tissue>
    </source>
</reference>
<keyword evidence="2" id="KW-1185">Reference proteome</keyword>
<evidence type="ECO:0000313" key="2">
    <source>
        <dbReference type="Proteomes" id="UP000092124"/>
    </source>
</evidence>
<dbReference type="EMBL" id="LZPO01056574">
    <property type="protein sequence ID" value="OBS71535.1"/>
    <property type="molecule type" value="Genomic_DNA"/>
</dbReference>
<dbReference type="Proteomes" id="UP000092124">
    <property type="component" value="Unassembled WGS sequence"/>
</dbReference>
<proteinExistence type="predicted"/>
<accession>A0A1A6H129</accession>
<dbReference type="AlphaFoldDB" id="A0A1A6H129"/>
<organism evidence="1 2">
    <name type="scientific">Neotoma lepida</name>
    <name type="common">Desert woodrat</name>
    <dbReference type="NCBI Taxonomy" id="56216"/>
    <lineage>
        <taxon>Eukaryota</taxon>
        <taxon>Metazoa</taxon>
        <taxon>Chordata</taxon>
        <taxon>Craniata</taxon>
        <taxon>Vertebrata</taxon>
        <taxon>Euteleostomi</taxon>
        <taxon>Mammalia</taxon>
        <taxon>Eutheria</taxon>
        <taxon>Euarchontoglires</taxon>
        <taxon>Glires</taxon>
        <taxon>Rodentia</taxon>
        <taxon>Myomorpha</taxon>
        <taxon>Muroidea</taxon>
        <taxon>Cricetidae</taxon>
        <taxon>Neotominae</taxon>
        <taxon>Neotoma</taxon>
    </lineage>
</organism>
<gene>
    <name evidence="1" type="ORF">A6R68_13888</name>
</gene>
<sequence length="44" mass="5026">MYAKTGCYLPNERVKDASAVHLIMVENKESMMDIIAPNIYINTH</sequence>
<name>A0A1A6H129_NEOLE</name>
<evidence type="ECO:0000313" key="1">
    <source>
        <dbReference type="EMBL" id="OBS71535.1"/>
    </source>
</evidence>
<feature type="non-terminal residue" evidence="1">
    <location>
        <position position="44"/>
    </location>
</feature>
<comment type="caution">
    <text evidence="1">The sequence shown here is derived from an EMBL/GenBank/DDBJ whole genome shotgun (WGS) entry which is preliminary data.</text>
</comment>
<protein>
    <submittedName>
        <fullName evidence="1">Uncharacterized protein</fullName>
    </submittedName>
</protein>